<protein>
    <recommendedName>
        <fullName evidence="3">PIN domain-containing protein</fullName>
    </recommendedName>
</protein>
<dbReference type="EMBL" id="MHQC01000035">
    <property type="protein sequence ID" value="OGZ94476.1"/>
    <property type="molecule type" value="Genomic_DNA"/>
</dbReference>
<evidence type="ECO:0008006" key="3">
    <source>
        <dbReference type="Google" id="ProtNLM"/>
    </source>
</evidence>
<accession>A0A1G2K4Z2</accession>
<reference evidence="1 2" key="1">
    <citation type="journal article" date="2016" name="Nat. Commun.">
        <title>Thousands of microbial genomes shed light on interconnected biogeochemical processes in an aquifer system.</title>
        <authorList>
            <person name="Anantharaman K."/>
            <person name="Brown C.T."/>
            <person name="Hug L.A."/>
            <person name="Sharon I."/>
            <person name="Castelle C.J."/>
            <person name="Probst A.J."/>
            <person name="Thomas B.C."/>
            <person name="Singh A."/>
            <person name="Wilkins M.J."/>
            <person name="Karaoz U."/>
            <person name="Brodie E.L."/>
            <person name="Williams K.H."/>
            <person name="Hubbard S.S."/>
            <person name="Banfield J.F."/>
        </authorList>
    </citation>
    <scope>NUCLEOTIDE SEQUENCE [LARGE SCALE GENOMIC DNA]</scope>
</reference>
<organism evidence="1 2">
    <name type="scientific">Candidatus Sungbacteria bacterium RIFCSPHIGHO2_01_FULL_47_32</name>
    <dbReference type="NCBI Taxonomy" id="1802264"/>
    <lineage>
        <taxon>Bacteria</taxon>
        <taxon>Candidatus Sungiibacteriota</taxon>
    </lineage>
</organism>
<sequence>MNSEASQPIYIVDTNVLIGFSTWNPLEFKSEFWSKFEKALEDKKWVLLDVIVDEIIYDSELKRWCKRQRDNGLVTIVDGEIKSLAVEINNKYKMINTETGNSSVDPFIVAFASKNGFGICTREIYKTNGESLFKIPDVCDILKIPCIKNPTRFMKSIGFV</sequence>
<dbReference type="Pfam" id="PF14367">
    <property type="entry name" value="DUF4411"/>
    <property type="match status" value="1"/>
</dbReference>
<dbReference type="AlphaFoldDB" id="A0A1G2K4Z2"/>
<dbReference type="InterPro" id="IPR029060">
    <property type="entry name" value="PIN-like_dom_sf"/>
</dbReference>
<dbReference type="InterPro" id="IPR016541">
    <property type="entry name" value="UCP008505"/>
</dbReference>
<proteinExistence type="predicted"/>
<dbReference type="SUPFAM" id="SSF88723">
    <property type="entry name" value="PIN domain-like"/>
    <property type="match status" value="1"/>
</dbReference>
<evidence type="ECO:0000313" key="1">
    <source>
        <dbReference type="EMBL" id="OGZ94476.1"/>
    </source>
</evidence>
<comment type="caution">
    <text evidence="1">The sequence shown here is derived from an EMBL/GenBank/DDBJ whole genome shotgun (WGS) entry which is preliminary data.</text>
</comment>
<gene>
    <name evidence="1" type="ORF">A2633_03515</name>
</gene>
<name>A0A1G2K4Z2_9BACT</name>
<dbReference type="Proteomes" id="UP000177152">
    <property type="component" value="Unassembled WGS sequence"/>
</dbReference>
<evidence type="ECO:0000313" key="2">
    <source>
        <dbReference type="Proteomes" id="UP000177152"/>
    </source>
</evidence>